<reference evidence="4 5" key="1">
    <citation type="submission" date="2024-01" db="EMBL/GenBank/DDBJ databases">
        <title>The complete chloroplast genome sequence of Lithospermum erythrorhizon: insights into the phylogenetic relationship among Boraginaceae species and the maternal lineages of purple gromwells.</title>
        <authorList>
            <person name="Okada T."/>
            <person name="Watanabe K."/>
        </authorList>
    </citation>
    <scope>NUCLEOTIDE SEQUENCE [LARGE SCALE GENOMIC DNA]</scope>
</reference>
<accession>A0AAV3PL76</accession>
<dbReference type="PROSITE" id="PS50158">
    <property type="entry name" value="ZF_CCHC"/>
    <property type="match status" value="1"/>
</dbReference>
<dbReference type="Pfam" id="PF00098">
    <property type="entry name" value="zf-CCHC"/>
    <property type="match status" value="1"/>
</dbReference>
<proteinExistence type="predicted"/>
<feature type="region of interest" description="Disordered" evidence="2">
    <location>
        <begin position="1"/>
        <end position="22"/>
    </location>
</feature>
<comment type="caution">
    <text evidence="4">The sequence shown here is derived from an EMBL/GenBank/DDBJ whole genome shotgun (WGS) entry which is preliminary data.</text>
</comment>
<evidence type="ECO:0000259" key="3">
    <source>
        <dbReference type="PROSITE" id="PS50158"/>
    </source>
</evidence>
<dbReference type="InterPro" id="IPR036875">
    <property type="entry name" value="Znf_CCHC_sf"/>
</dbReference>
<protein>
    <recommendedName>
        <fullName evidence="3">CCHC-type domain-containing protein</fullName>
    </recommendedName>
</protein>
<feature type="domain" description="CCHC-type" evidence="3">
    <location>
        <begin position="53"/>
        <end position="67"/>
    </location>
</feature>
<organism evidence="4 5">
    <name type="scientific">Lithospermum erythrorhizon</name>
    <name type="common">Purple gromwell</name>
    <name type="synonym">Lithospermum officinale var. erythrorhizon</name>
    <dbReference type="NCBI Taxonomy" id="34254"/>
    <lineage>
        <taxon>Eukaryota</taxon>
        <taxon>Viridiplantae</taxon>
        <taxon>Streptophyta</taxon>
        <taxon>Embryophyta</taxon>
        <taxon>Tracheophyta</taxon>
        <taxon>Spermatophyta</taxon>
        <taxon>Magnoliopsida</taxon>
        <taxon>eudicotyledons</taxon>
        <taxon>Gunneridae</taxon>
        <taxon>Pentapetalae</taxon>
        <taxon>asterids</taxon>
        <taxon>lamiids</taxon>
        <taxon>Boraginales</taxon>
        <taxon>Boraginaceae</taxon>
        <taxon>Boraginoideae</taxon>
        <taxon>Lithospermeae</taxon>
        <taxon>Lithospermum</taxon>
    </lineage>
</organism>
<dbReference type="EMBL" id="BAABME010001791">
    <property type="protein sequence ID" value="GAA0151461.1"/>
    <property type="molecule type" value="Genomic_DNA"/>
</dbReference>
<keyword evidence="1" id="KW-0862">Zinc</keyword>
<evidence type="ECO:0000313" key="5">
    <source>
        <dbReference type="Proteomes" id="UP001454036"/>
    </source>
</evidence>
<sequence length="78" mass="9186">MQVEVSTMQVASRFNPRSDQVTSQYKNNKALNQFQPYPKPQNGFMKEDKLVYKCDNCGKIGHLRKDCFKLKGFPNWWP</sequence>
<dbReference type="GO" id="GO:0003676">
    <property type="term" value="F:nucleic acid binding"/>
    <property type="evidence" value="ECO:0007669"/>
    <property type="project" value="InterPro"/>
</dbReference>
<dbReference type="SUPFAM" id="SSF57756">
    <property type="entry name" value="Retrovirus zinc finger-like domains"/>
    <property type="match status" value="1"/>
</dbReference>
<keyword evidence="1" id="KW-0479">Metal-binding</keyword>
<keyword evidence="5" id="KW-1185">Reference proteome</keyword>
<evidence type="ECO:0000256" key="1">
    <source>
        <dbReference type="PROSITE-ProRule" id="PRU00047"/>
    </source>
</evidence>
<dbReference type="AlphaFoldDB" id="A0AAV3PL76"/>
<keyword evidence="1" id="KW-0863">Zinc-finger</keyword>
<dbReference type="InterPro" id="IPR001878">
    <property type="entry name" value="Znf_CCHC"/>
</dbReference>
<dbReference type="Proteomes" id="UP001454036">
    <property type="component" value="Unassembled WGS sequence"/>
</dbReference>
<evidence type="ECO:0000256" key="2">
    <source>
        <dbReference type="SAM" id="MobiDB-lite"/>
    </source>
</evidence>
<name>A0AAV3PL76_LITER</name>
<dbReference type="GO" id="GO:0008270">
    <property type="term" value="F:zinc ion binding"/>
    <property type="evidence" value="ECO:0007669"/>
    <property type="project" value="UniProtKB-KW"/>
</dbReference>
<evidence type="ECO:0000313" key="4">
    <source>
        <dbReference type="EMBL" id="GAA0151461.1"/>
    </source>
</evidence>
<gene>
    <name evidence="4" type="ORF">LIER_10175</name>
</gene>